<evidence type="ECO:0000256" key="8">
    <source>
        <dbReference type="RuleBase" id="RU000354"/>
    </source>
</evidence>
<evidence type="ECO:0000313" key="11">
    <source>
        <dbReference type="EMBL" id="VBB30427.1"/>
    </source>
</evidence>
<dbReference type="PROSITE" id="PS51362">
    <property type="entry name" value="TGF_BETA_2"/>
    <property type="match status" value="1"/>
</dbReference>
<keyword evidence="12" id="KW-1185">Reference proteome</keyword>
<feature type="domain" description="TGF-beta family profile" evidence="10">
    <location>
        <begin position="303"/>
        <end position="420"/>
    </location>
</feature>
<dbReference type="Proteomes" id="UP000276991">
    <property type="component" value="Unassembled WGS sequence"/>
</dbReference>
<evidence type="ECO:0000256" key="3">
    <source>
        <dbReference type="ARBA" id="ARBA00022525"/>
    </source>
</evidence>
<keyword evidence="7" id="KW-0325">Glycoprotein</keyword>
<name>A0A498SNP9_ACAVI</name>
<comment type="subcellular location">
    <subcellularLocation>
        <location evidence="1">Secreted</location>
    </subcellularLocation>
</comment>
<dbReference type="InterPro" id="IPR015615">
    <property type="entry name" value="TGF-beta-rel"/>
</dbReference>
<reference evidence="11 12" key="1">
    <citation type="submission" date="2018-08" db="EMBL/GenBank/DDBJ databases">
        <authorList>
            <person name="Laetsch R D."/>
            <person name="Stevens L."/>
            <person name="Kumar S."/>
            <person name="Blaxter L. M."/>
        </authorList>
    </citation>
    <scope>NUCLEOTIDE SEQUENCE [LARGE SCALE GENOMIC DNA]</scope>
</reference>
<dbReference type="InterPro" id="IPR001111">
    <property type="entry name" value="TGF-b_propeptide"/>
</dbReference>
<evidence type="ECO:0000256" key="2">
    <source>
        <dbReference type="ARBA" id="ARBA00006656"/>
    </source>
</evidence>
<keyword evidence="5 8" id="KW-0339">Growth factor</keyword>
<dbReference type="STRING" id="6277.A0A498SNP9"/>
<keyword evidence="3" id="KW-0964">Secreted</keyword>
<dbReference type="InterPro" id="IPR017948">
    <property type="entry name" value="TGFb_CS"/>
</dbReference>
<evidence type="ECO:0000256" key="7">
    <source>
        <dbReference type="ARBA" id="ARBA00023180"/>
    </source>
</evidence>
<comment type="similarity">
    <text evidence="2 8">Belongs to the TGF-beta family.</text>
</comment>
<dbReference type="Gene3D" id="2.10.90.10">
    <property type="entry name" value="Cystine-knot cytokines"/>
    <property type="match status" value="1"/>
</dbReference>
<accession>A0A498SNP9</accession>
<dbReference type="AlphaFoldDB" id="A0A498SNP9"/>
<dbReference type="InterPro" id="IPR029034">
    <property type="entry name" value="Cystine-knot_cytokine"/>
</dbReference>
<dbReference type="OrthoDB" id="5987191at2759"/>
<gene>
    <name evidence="11" type="ORF">NAV_LOCUS5218</name>
</gene>
<protein>
    <recommendedName>
        <fullName evidence="10">TGF-beta family profile domain-containing protein</fullName>
    </recommendedName>
</protein>
<dbReference type="PANTHER" id="PTHR11848">
    <property type="entry name" value="TGF-BETA FAMILY"/>
    <property type="match status" value="1"/>
</dbReference>
<dbReference type="SMART" id="SM00204">
    <property type="entry name" value="TGFB"/>
    <property type="match status" value="1"/>
</dbReference>
<evidence type="ECO:0000256" key="6">
    <source>
        <dbReference type="ARBA" id="ARBA00023157"/>
    </source>
</evidence>
<keyword evidence="9" id="KW-0812">Transmembrane</keyword>
<dbReference type="EMBL" id="UPTC01000872">
    <property type="protein sequence ID" value="VBB30427.1"/>
    <property type="molecule type" value="Genomic_DNA"/>
</dbReference>
<dbReference type="FunFam" id="2.10.90.10:FF:000001">
    <property type="entry name" value="Bone morphogenetic protein 4"/>
    <property type="match status" value="1"/>
</dbReference>
<sequence length="420" mass="47976">MWRLENVLQDSNVRFIQFSGRRSWWCRVLYWKCIMDYNILLLLIVPFISIYCCSVVQASAGFYVDNENAQSIPLAVSRHGSARLESKILELLGIEYPRPLVVGVKDDIASRFMADLYRNLEHDVELNPAYNGQLLSADEKEAIELGEADTIVSFLPREQRIVPNYGTSLQFDLANIPMGGQLVHAELRIFFNGSMKPQRIFATVPYLRDLSYTTVESRISNSGHFIINITETVLHWIHNRSVLSVVTLYAISGHGERKLLENFGEWRGFGIASFVDGGNHIHQRNKRDVSDETNAFDDYGYGYSARPDPLRHSASNKGCRRRTLYVDFKDLGWQDWVIAPDGYHAYYCDGFCSFPLNNHMNATNHAIVQTLVHLIDPTRTSEAKCAPSSLRSMKILFIDNAQNVVLKRYKDMQVRDCGCQ</sequence>
<evidence type="ECO:0000256" key="5">
    <source>
        <dbReference type="ARBA" id="ARBA00023030"/>
    </source>
</evidence>
<dbReference type="CDD" id="cd13761">
    <property type="entry name" value="TGF_beta_BMP5_like"/>
    <property type="match status" value="1"/>
</dbReference>
<evidence type="ECO:0000313" key="12">
    <source>
        <dbReference type="Proteomes" id="UP000276991"/>
    </source>
</evidence>
<evidence type="ECO:0000256" key="9">
    <source>
        <dbReference type="SAM" id="Phobius"/>
    </source>
</evidence>
<feature type="transmembrane region" description="Helical" evidence="9">
    <location>
        <begin position="39"/>
        <end position="64"/>
    </location>
</feature>
<evidence type="ECO:0000259" key="10">
    <source>
        <dbReference type="PROSITE" id="PS51362"/>
    </source>
</evidence>
<dbReference type="Gene3D" id="2.60.120.970">
    <property type="match status" value="1"/>
</dbReference>
<dbReference type="PANTHER" id="PTHR11848:SF310">
    <property type="entry name" value="PROTEIN 60A-RELATED"/>
    <property type="match status" value="1"/>
</dbReference>
<dbReference type="GO" id="GO:0005125">
    <property type="term" value="F:cytokine activity"/>
    <property type="evidence" value="ECO:0007669"/>
    <property type="project" value="TreeGrafter"/>
</dbReference>
<keyword evidence="6" id="KW-1015">Disulfide bond</keyword>
<evidence type="ECO:0000256" key="4">
    <source>
        <dbReference type="ARBA" id="ARBA00022729"/>
    </source>
</evidence>
<dbReference type="Pfam" id="PF00019">
    <property type="entry name" value="TGF_beta"/>
    <property type="match status" value="1"/>
</dbReference>
<dbReference type="InterPro" id="IPR001839">
    <property type="entry name" value="TGF-b_C"/>
</dbReference>
<keyword evidence="9" id="KW-1133">Transmembrane helix</keyword>
<evidence type="ECO:0000256" key="1">
    <source>
        <dbReference type="ARBA" id="ARBA00004613"/>
    </source>
</evidence>
<dbReference type="Pfam" id="PF00688">
    <property type="entry name" value="TGFb_propeptide"/>
    <property type="match status" value="1"/>
</dbReference>
<organism evidence="11 12">
    <name type="scientific">Acanthocheilonema viteae</name>
    <name type="common">Filarial nematode worm</name>
    <name type="synonym">Dipetalonema viteae</name>
    <dbReference type="NCBI Taxonomy" id="6277"/>
    <lineage>
        <taxon>Eukaryota</taxon>
        <taxon>Metazoa</taxon>
        <taxon>Ecdysozoa</taxon>
        <taxon>Nematoda</taxon>
        <taxon>Chromadorea</taxon>
        <taxon>Rhabditida</taxon>
        <taxon>Spirurina</taxon>
        <taxon>Spiruromorpha</taxon>
        <taxon>Filarioidea</taxon>
        <taxon>Onchocercidae</taxon>
        <taxon>Acanthocheilonema</taxon>
    </lineage>
</organism>
<dbReference type="SUPFAM" id="SSF57501">
    <property type="entry name" value="Cystine-knot cytokines"/>
    <property type="match status" value="1"/>
</dbReference>
<keyword evidence="4" id="KW-0732">Signal</keyword>
<keyword evidence="9" id="KW-0472">Membrane</keyword>
<dbReference type="PROSITE" id="PS00250">
    <property type="entry name" value="TGF_BETA_1"/>
    <property type="match status" value="1"/>
</dbReference>
<proteinExistence type="inferred from homology"/>
<dbReference type="GO" id="GO:0005615">
    <property type="term" value="C:extracellular space"/>
    <property type="evidence" value="ECO:0007669"/>
    <property type="project" value="TreeGrafter"/>
</dbReference>
<dbReference type="GO" id="GO:0008083">
    <property type="term" value="F:growth factor activity"/>
    <property type="evidence" value="ECO:0007669"/>
    <property type="project" value="UniProtKB-KW"/>
</dbReference>